<accession>A0A2P8GBG8</accession>
<proteinExistence type="predicted"/>
<feature type="chain" id="PRO_5015113845" evidence="1">
    <location>
        <begin position="21"/>
        <end position="1032"/>
    </location>
</feature>
<feature type="domain" description="Secretion system C-terminal sorting" evidence="2">
    <location>
        <begin position="964"/>
        <end position="1030"/>
    </location>
</feature>
<dbReference type="Proteomes" id="UP000241964">
    <property type="component" value="Unassembled WGS sequence"/>
</dbReference>
<name>A0A2P8GBG8_9BACT</name>
<dbReference type="Pfam" id="PF18962">
    <property type="entry name" value="Por_Secre_tail"/>
    <property type="match status" value="1"/>
</dbReference>
<dbReference type="OrthoDB" id="1489153at2"/>
<comment type="caution">
    <text evidence="3">The sequence shown here is derived from an EMBL/GenBank/DDBJ whole genome shotgun (WGS) entry which is preliminary data.</text>
</comment>
<keyword evidence="1" id="KW-0732">Signal</keyword>
<dbReference type="NCBIfam" id="TIGR04183">
    <property type="entry name" value="Por_Secre_tail"/>
    <property type="match status" value="1"/>
</dbReference>
<reference evidence="3 4" key="1">
    <citation type="submission" date="2018-03" db="EMBL/GenBank/DDBJ databases">
        <title>Genomic Encyclopedia of Archaeal and Bacterial Type Strains, Phase II (KMG-II): from individual species to whole genera.</title>
        <authorList>
            <person name="Goeker M."/>
        </authorList>
    </citation>
    <scope>NUCLEOTIDE SEQUENCE [LARGE SCALE GENOMIC DNA]</scope>
    <source>
        <strain evidence="3 4">DSM 29057</strain>
    </source>
</reference>
<dbReference type="AlphaFoldDB" id="A0A2P8GBG8"/>
<protein>
    <submittedName>
        <fullName evidence="3">Putative secreted protein (Por secretion system target)</fullName>
    </submittedName>
</protein>
<organism evidence="3 4">
    <name type="scientific">Dyadobacter jiangsuensis</name>
    <dbReference type="NCBI Taxonomy" id="1591085"/>
    <lineage>
        <taxon>Bacteria</taxon>
        <taxon>Pseudomonadati</taxon>
        <taxon>Bacteroidota</taxon>
        <taxon>Cytophagia</taxon>
        <taxon>Cytophagales</taxon>
        <taxon>Spirosomataceae</taxon>
        <taxon>Dyadobacter</taxon>
    </lineage>
</organism>
<keyword evidence="4" id="KW-1185">Reference proteome</keyword>
<dbReference type="InterPro" id="IPR026444">
    <property type="entry name" value="Secre_tail"/>
</dbReference>
<evidence type="ECO:0000259" key="2">
    <source>
        <dbReference type="Pfam" id="PF18962"/>
    </source>
</evidence>
<gene>
    <name evidence="3" type="ORF">CLV60_103101</name>
</gene>
<sequence>MKNHLYFLYFLLLSAGCCIAQKQITQFNNSEDKQALNPVYWSQIGNKMIFSSFAPATGNELWVSEGAKSNTKLLKDITPGYQGTYPSDFSQYGNLVYFVVNGYEIWKTDGTPAGTQKLLHSDSTLNLNIVAGKPLVTFRNVQTQRYVFAWLDANGKTDFLRDEATTFKYAGGNLYYGSYDSTSKKWTLKVQDSGLHTLASELGPALNDIVVEQQNGYEYIAVDAGYIEKKLVVAASKRTEPAKTYPWNRGAAPVMLRDKAGSLFLIDDAIYSGKDITLKIFKVIEGQNWETIADAKTSMLYADTPTGSTEGPFHTNFIIEGDQLTFTSIFGYETVHTAYLGVFDFKKNTKRISARLPKEVTGRQVKLASQSRDVFEIRYGYNKCVYNIAENKPISVEQLPYQVQKVKVGNTEYELSDNVYAAGNTLRLPLINRRTVYRENALAFRTVLNNKLLFWTYDDQDKGKLWASDGKTTSELLSFSGTVISWRMSIDSLRVGNQIVFTSTSQQGVRIFKTDGTGAGTRELYHYPTTDWAYVDKVLTNNRLASFDLNMPGKKVTLVTDLEQVWEIDDSQFAQREFRATSNDLFMIHSSVKNGFGYNTVYKFENGDLKLIDLNKGGEDAIEHQIYDNRVYYMLRSSAGHLHDICYTDMGSDKVNRLFSGPMSYLLRRGDYLIAGTMSGPDVKIYKASTAELLGEFTDIHPVDATTSNAVGLWGNREAVIIHNDRIVSQKFTEDIELSIPVPQGILIKVKSNAGSSWYIYELKRGQITELTKDQTIDFTSAGAGDQLLFYGGGNDRHQVLLDLGKQKRLDFPVGLQVVKTMSGDLAVAYDIFKNTAPAVYALDGTAPVKMYDLTNWYDSPSFGQVNYTPFSTTTRGFELARIDRDSLYHFPEIIKGPEGATIHEVFHFKGSVYATALTYSKGLQVWKMDELNLIPDDDDELMVTRPEIPDRIGNLPDNMQLNVYPNPVTSELNIDLKEGGVIRILDPRGYEQLKVTVGKSKQLDMRNFPPGQYMIIYSGANGQSVKKVVKF</sequence>
<dbReference type="EMBL" id="PYAS01000003">
    <property type="protein sequence ID" value="PSL31235.1"/>
    <property type="molecule type" value="Genomic_DNA"/>
</dbReference>
<evidence type="ECO:0000256" key="1">
    <source>
        <dbReference type="SAM" id="SignalP"/>
    </source>
</evidence>
<dbReference type="PROSITE" id="PS51257">
    <property type="entry name" value="PROKAR_LIPOPROTEIN"/>
    <property type="match status" value="1"/>
</dbReference>
<dbReference type="RefSeq" id="WP_106594597.1">
    <property type="nucleotide sequence ID" value="NZ_PYAS01000003.1"/>
</dbReference>
<dbReference type="SUPFAM" id="SSF69304">
    <property type="entry name" value="Tricorn protease N-terminal domain"/>
    <property type="match status" value="1"/>
</dbReference>
<evidence type="ECO:0000313" key="4">
    <source>
        <dbReference type="Proteomes" id="UP000241964"/>
    </source>
</evidence>
<feature type="signal peptide" evidence="1">
    <location>
        <begin position="1"/>
        <end position="20"/>
    </location>
</feature>
<evidence type="ECO:0000313" key="3">
    <source>
        <dbReference type="EMBL" id="PSL31235.1"/>
    </source>
</evidence>